<sequence>MFDKYDKNQPQTDGLNVQTWNVQVNSKDIRLNVWDFGGQEIYHATQIENINNLQGANIGNFANEIKDKASQQASNFTQTSGANINEILQLIGNLRQTAAQFPPEIREDIIIDINDVEDEIKKPEKEQNKLKLRKRLLAVLAAASLVATPIAGITDFANNVMEIGSKLNIELPLPPGK</sequence>
<evidence type="ECO:0000313" key="2">
    <source>
        <dbReference type="EMBL" id="MBD2197991.1"/>
    </source>
</evidence>
<keyword evidence="1" id="KW-0812">Transmembrane</keyword>
<gene>
    <name evidence="2" type="ORF">H6G24_21170</name>
</gene>
<reference evidence="2 3" key="1">
    <citation type="journal article" date="2020" name="ISME J.">
        <title>Comparative genomics reveals insights into cyanobacterial evolution and habitat adaptation.</title>
        <authorList>
            <person name="Chen M.Y."/>
            <person name="Teng W.K."/>
            <person name="Zhao L."/>
            <person name="Hu C.X."/>
            <person name="Zhou Y.K."/>
            <person name="Han B.P."/>
            <person name="Song L.R."/>
            <person name="Shu W.S."/>
        </authorList>
    </citation>
    <scope>NUCLEOTIDE SEQUENCE [LARGE SCALE GENOMIC DNA]</scope>
    <source>
        <strain evidence="2 3">FACHB-288</strain>
    </source>
</reference>
<dbReference type="InterPro" id="IPR027417">
    <property type="entry name" value="P-loop_NTPase"/>
</dbReference>
<keyword evidence="1" id="KW-1133">Transmembrane helix</keyword>
<protein>
    <submittedName>
        <fullName evidence="2">Uncharacterized protein</fullName>
    </submittedName>
</protein>
<evidence type="ECO:0000313" key="3">
    <source>
        <dbReference type="Proteomes" id="UP000658514"/>
    </source>
</evidence>
<organism evidence="2 3">
    <name type="scientific">Calothrix parietina FACHB-288</name>
    <dbReference type="NCBI Taxonomy" id="2692896"/>
    <lineage>
        <taxon>Bacteria</taxon>
        <taxon>Bacillati</taxon>
        <taxon>Cyanobacteriota</taxon>
        <taxon>Cyanophyceae</taxon>
        <taxon>Nostocales</taxon>
        <taxon>Calotrichaceae</taxon>
        <taxon>Calothrix</taxon>
    </lineage>
</organism>
<dbReference type="RefSeq" id="WP_190545344.1">
    <property type="nucleotide sequence ID" value="NZ_CAWPNO010000068.1"/>
</dbReference>
<keyword evidence="1" id="KW-0472">Membrane</keyword>
<dbReference type="Pfam" id="PF08477">
    <property type="entry name" value="Roc"/>
    <property type="match status" value="1"/>
</dbReference>
<evidence type="ECO:0000256" key="1">
    <source>
        <dbReference type="SAM" id="Phobius"/>
    </source>
</evidence>
<dbReference type="Proteomes" id="UP000658514">
    <property type="component" value="Unassembled WGS sequence"/>
</dbReference>
<dbReference type="Gene3D" id="3.30.70.1390">
    <property type="entry name" value="ROC domain from the Parkinson's disease-associated leucine-rich repeat kinase 2"/>
    <property type="match status" value="1"/>
</dbReference>
<feature type="transmembrane region" description="Helical" evidence="1">
    <location>
        <begin position="136"/>
        <end position="157"/>
    </location>
</feature>
<accession>A0ABR8ADA4</accession>
<proteinExistence type="predicted"/>
<keyword evidence="3" id="KW-1185">Reference proteome</keyword>
<comment type="caution">
    <text evidence="2">The sequence shown here is derived from an EMBL/GenBank/DDBJ whole genome shotgun (WGS) entry which is preliminary data.</text>
</comment>
<dbReference type="SUPFAM" id="SSF52540">
    <property type="entry name" value="P-loop containing nucleoside triphosphate hydrolases"/>
    <property type="match status" value="1"/>
</dbReference>
<name>A0ABR8ADA4_9CYAN</name>
<dbReference type="EMBL" id="JACJQH010000035">
    <property type="protein sequence ID" value="MBD2197991.1"/>
    <property type="molecule type" value="Genomic_DNA"/>
</dbReference>